<organism evidence="1 2">
    <name type="scientific">Pistacia integerrima</name>
    <dbReference type="NCBI Taxonomy" id="434235"/>
    <lineage>
        <taxon>Eukaryota</taxon>
        <taxon>Viridiplantae</taxon>
        <taxon>Streptophyta</taxon>
        <taxon>Embryophyta</taxon>
        <taxon>Tracheophyta</taxon>
        <taxon>Spermatophyta</taxon>
        <taxon>Magnoliopsida</taxon>
        <taxon>eudicotyledons</taxon>
        <taxon>Gunneridae</taxon>
        <taxon>Pentapetalae</taxon>
        <taxon>rosids</taxon>
        <taxon>malvids</taxon>
        <taxon>Sapindales</taxon>
        <taxon>Anacardiaceae</taxon>
        <taxon>Pistacia</taxon>
    </lineage>
</organism>
<accession>A0ACC0YZG3</accession>
<evidence type="ECO:0000313" key="2">
    <source>
        <dbReference type="Proteomes" id="UP001163603"/>
    </source>
</evidence>
<comment type="caution">
    <text evidence="1">The sequence shown here is derived from an EMBL/GenBank/DDBJ whole genome shotgun (WGS) entry which is preliminary data.</text>
</comment>
<reference evidence="2" key="1">
    <citation type="journal article" date="2023" name="G3 (Bethesda)">
        <title>Genome assembly and association tests identify interacting loci associated with vigor, precocity, and sex in interspecific pistachio rootstocks.</title>
        <authorList>
            <person name="Palmer W."/>
            <person name="Jacygrad E."/>
            <person name="Sagayaradj S."/>
            <person name="Cavanaugh K."/>
            <person name="Han R."/>
            <person name="Bertier L."/>
            <person name="Beede B."/>
            <person name="Kafkas S."/>
            <person name="Golino D."/>
            <person name="Preece J."/>
            <person name="Michelmore R."/>
        </authorList>
    </citation>
    <scope>NUCLEOTIDE SEQUENCE [LARGE SCALE GENOMIC DNA]</scope>
</reference>
<proteinExistence type="predicted"/>
<gene>
    <name evidence="1" type="ORF">Pint_17693</name>
</gene>
<name>A0ACC0YZG3_9ROSI</name>
<dbReference type="Proteomes" id="UP001163603">
    <property type="component" value="Chromosome 4"/>
</dbReference>
<keyword evidence="2" id="KW-1185">Reference proteome</keyword>
<sequence length="36" mass="4065">MKLECIHDALQSGIVECFGQNPYHLTSDEAMSMDYS</sequence>
<dbReference type="EMBL" id="CM047739">
    <property type="protein sequence ID" value="KAJ0043301.1"/>
    <property type="molecule type" value="Genomic_DNA"/>
</dbReference>
<evidence type="ECO:0000313" key="1">
    <source>
        <dbReference type="EMBL" id="KAJ0043301.1"/>
    </source>
</evidence>
<protein>
    <submittedName>
        <fullName evidence="1">Uncharacterized protein</fullName>
    </submittedName>
</protein>